<dbReference type="Pfam" id="PF01386">
    <property type="entry name" value="Ribosomal_L25p"/>
    <property type="match status" value="1"/>
</dbReference>
<dbReference type="CDD" id="cd00495">
    <property type="entry name" value="Ribosomal_L25_TL5_CTC"/>
    <property type="match status" value="1"/>
</dbReference>
<name>A0A7C4GG63_UNCW3</name>
<feature type="compositionally biased region" description="Basic and acidic residues" evidence="6">
    <location>
        <begin position="220"/>
        <end position="236"/>
    </location>
</feature>
<feature type="domain" description="Large ribosomal subunit protein bL25 L25" evidence="7">
    <location>
        <begin position="5"/>
        <end position="93"/>
    </location>
</feature>
<dbReference type="PANTHER" id="PTHR33284:SF1">
    <property type="entry name" value="RIBOSOMAL PROTEIN L25_GLN-TRNA SYNTHETASE, ANTI-CODON-BINDING DOMAIN-CONTAINING PROTEIN"/>
    <property type="match status" value="1"/>
</dbReference>
<sequence>MPYVIKATQRPQTGKNYARRLRRSGTLPAVMYGHGDPSLLLALPAHDFARFIEEIKGHSPIVDVEIDGQPAIKCVIKTIQRNPIDRSFLHVDFQKVHARERITMRVPVVVEGTPEGVKAGGMLEQILHDIEVRATIEKIPERFSVDVTGLKLGQSFHVADLKVEDVEILLPPESAIATVLTPRKLQAAVEAATTPAAEAPTQPEVITEKKPAEEETDEEEKGKAKGKEKGTSEKKE</sequence>
<evidence type="ECO:0000256" key="6">
    <source>
        <dbReference type="SAM" id="MobiDB-lite"/>
    </source>
</evidence>
<dbReference type="InterPro" id="IPR037121">
    <property type="entry name" value="Ribosomal_bL25_C"/>
</dbReference>
<evidence type="ECO:0000256" key="5">
    <source>
        <dbReference type="HAMAP-Rule" id="MF_01334"/>
    </source>
</evidence>
<comment type="function">
    <text evidence="5">This is one of the proteins that binds to the 5S RNA in the ribosome where it forms part of the central protuberance.</text>
</comment>
<dbReference type="InterPro" id="IPR020930">
    <property type="entry name" value="Ribosomal_uL5_bac-type"/>
</dbReference>
<evidence type="ECO:0000256" key="3">
    <source>
        <dbReference type="ARBA" id="ARBA00022980"/>
    </source>
</evidence>
<dbReference type="InterPro" id="IPR020056">
    <property type="entry name" value="Rbsml_bL25/Gln-tRNA_synth_N"/>
</dbReference>
<dbReference type="PANTHER" id="PTHR33284">
    <property type="entry name" value="RIBOSOMAL PROTEIN L25/GLN-TRNA SYNTHETASE, ANTI-CODON-BINDING DOMAIN-CONTAINING PROTEIN"/>
    <property type="match status" value="1"/>
</dbReference>
<dbReference type="GO" id="GO:0022625">
    <property type="term" value="C:cytosolic large ribosomal subunit"/>
    <property type="evidence" value="ECO:0007669"/>
    <property type="project" value="TreeGrafter"/>
</dbReference>
<dbReference type="AlphaFoldDB" id="A0A7C4GG63"/>
<dbReference type="InterPro" id="IPR020057">
    <property type="entry name" value="Ribosomal_bL25_b-dom"/>
</dbReference>
<protein>
    <recommendedName>
        <fullName evidence="5">Large ribosomal subunit protein bL25</fullName>
    </recommendedName>
    <alternativeName>
        <fullName evidence="5">General stress protein CTC</fullName>
    </alternativeName>
</protein>
<comment type="caution">
    <text evidence="9">The sequence shown here is derived from an EMBL/GenBank/DDBJ whole genome shotgun (WGS) entry which is preliminary data.</text>
</comment>
<dbReference type="HAMAP" id="MF_01334">
    <property type="entry name" value="Ribosomal_bL25_CTC"/>
    <property type="match status" value="1"/>
</dbReference>
<dbReference type="Pfam" id="PF14693">
    <property type="entry name" value="Ribosomal_TL5_C"/>
    <property type="match status" value="1"/>
</dbReference>
<evidence type="ECO:0000256" key="4">
    <source>
        <dbReference type="ARBA" id="ARBA00023274"/>
    </source>
</evidence>
<dbReference type="SUPFAM" id="SSF50715">
    <property type="entry name" value="Ribosomal protein L25-like"/>
    <property type="match status" value="1"/>
</dbReference>
<accession>A0A7C4GG63</accession>
<dbReference type="Gene3D" id="2.40.240.10">
    <property type="entry name" value="Ribosomal Protein L25, Chain P"/>
    <property type="match status" value="1"/>
</dbReference>
<feature type="compositionally biased region" description="Low complexity" evidence="6">
    <location>
        <begin position="190"/>
        <end position="205"/>
    </location>
</feature>
<evidence type="ECO:0000256" key="2">
    <source>
        <dbReference type="ARBA" id="ARBA00022884"/>
    </source>
</evidence>
<feature type="domain" description="Large ribosomal subunit protein bL25 beta" evidence="8">
    <location>
        <begin position="102"/>
        <end position="183"/>
    </location>
</feature>
<evidence type="ECO:0000259" key="7">
    <source>
        <dbReference type="Pfam" id="PF01386"/>
    </source>
</evidence>
<dbReference type="Gene3D" id="2.170.120.20">
    <property type="entry name" value="Ribosomal protein L25, beta domain"/>
    <property type="match status" value="1"/>
</dbReference>
<dbReference type="EMBL" id="DSUT01000063">
    <property type="protein sequence ID" value="HGK27958.1"/>
    <property type="molecule type" value="Genomic_DNA"/>
</dbReference>
<keyword evidence="2 5" id="KW-0694">RNA-binding</keyword>
<dbReference type="NCBIfam" id="TIGR00731">
    <property type="entry name" value="bL25_bact_ctc"/>
    <property type="match status" value="1"/>
</dbReference>
<dbReference type="InterPro" id="IPR001021">
    <property type="entry name" value="Ribosomal_bL25_long"/>
</dbReference>
<keyword evidence="3 5" id="KW-0689">Ribosomal protein</keyword>
<dbReference type="InterPro" id="IPR029751">
    <property type="entry name" value="Ribosomal_L25_dom"/>
</dbReference>
<dbReference type="GO" id="GO:0008097">
    <property type="term" value="F:5S rRNA binding"/>
    <property type="evidence" value="ECO:0007669"/>
    <property type="project" value="InterPro"/>
</dbReference>
<evidence type="ECO:0000256" key="1">
    <source>
        <dbReference type="ARBA" id="ARBA00022730"/>
    </source>
</evidence>
<feature type="region of interest" description="Disordered" evidence="6">
    <location>
        <begin position="190"/>
        <end position="236"/>
    </location>
</feature>
<dbReference type="InterPro" id="IPR011035">
    <property type="entry name" value="Ribosomal_bL25/Gln-tRNA_synth"/>
</dbReference>
<comment type="similarity">
    <text evidence="5">Belongs to the bacterial ribosomal protein bL25 family. CTC subfamily.</text>
</comment>
<evidence type="ECO:0000313" key="9">
    <source>
        <dbReference type="EMBL" id="HGK27958.1"/>
    </source>
</evidence>
<keyword evidence="1 5" id="KW-0699">rRNA-binding</keyword>
<proteinExistence type="inferred from homology"/>
<dbReference type="GO" id="GO:0006412">
    <property type="term" value="P:translation"/>
    <property type="evidence" value="ECO:0007669"/>
    <property type="project" value="UniProtKB-UniRule"/>
</dbReference>
<evidence type="ECO:0000259" key="8">
    <source>
        <dbReference type="Pfam" id="PF14693"/>
    </source>
</evidence>
<keyword evidence="4 5" id="KW-0687">Ribonucleoprotein</keyword>
<gene>
    <name evidence="5" type="primary">rplY</name>
    <name evidence="5" type="synonym">ctc</name>
    <name evidence="9" type="ORF">ENS41_03295</name>
</gene>
<reference evidence="9" key="1">
    <citation type="journal article" date="2020" name="mSystems">
        <title>Genome- and Community-Level Interaction Insights into Carbon Utilization and Element Cycling Functions of Hydrothermarchaeota in Hydrothermal Sediment.</title>
        <authorList>
            <person name="Zhou Z."/>
            <person name="Liu Y."/>
            <person name="Xu W."/>
            <person name="Pan J."/>
            <person name="Luo Z.H."/>
            <person name="Li M."/>
        </authorList>
    </citation>
    <scope>NUCLEOTIDE SEQUENCE [LARGE SCALE GENOMIC DNA]</scope>
    <source>
        <strain evidence="9">SpSt-488</strain>
    </source>
</reference>
<comment type="subunit">
    <text evidence="5">Part of the 50S ribosomal subunit; part of the 5S rRNA/L5/L18/L25 subcomplex. Contacts the 5S rRNA. Binds to the 5S rRNA independently of L5 and L18.</text>
</comment>
<organism evidence="9">
    <name type="scientific">candidate division WOR-3 bacterium</name>
    <dbReference type="NCBI Taxonomy" id="2052148"/>
    <lineage>
        <taxon>Bacteria</taxon>
        <taxon>Bacteria division WOR-3</taxon>
    </lineage>
</organism>
<dbReference type="GO" id="GO:0003735">
    <property type="term" value="F:structural constituent of ribosome"/>
    <property type="evidence" value="ECO:0007669"/>
    <property type="project" value="InterPro"/>
</dbReference>